<dbReference type="GeneID" id="96009802"/>
<dbReference type="SUPFAM" id="SSF52833">
    <property type="entry name" value="Thioredoxin-like"/>
    <property type="match status" value="1"/>
</dbReference>
<evidence type="ECO:0000256" key="2">
    <source>
        <dbReference type="ARBA" id="ARBA00023157"/>
    </source>
</evidence>
<dbReference type="Gene3D" id="3.40.30.10">
    <property type="entry name" value="Glutaredoxin"/>
    <property type="match status" value="1"/>
</dbReference>
<name>A0AB34KDQ3_9PEZI</name>
<dbReference type="Proteomes" id="UP000803884">
    <property type="component" value="Unassembled WGS sequence"/>
</dbReference>
<dbReference type="RefSeq" id="XP_069225885.1">
    <property type="nucleotide sequence ID" value="XM_069376964.1"/>
</dbReference>
<dbReference type="InterPro" id="IPR013766">
    <property type="entry name" value="Thioredoxin_domain"/>
</dbReference>
<evidence type="ECO:0000259" key="3">
    <source>
        <dbReference type="PROSITE" id="PS51352"/>
    </source>
</evidence>
<gene>
    <name evidence="4" type="ORF">WHR41_08360</name>
</gene>
<feature type="domain" description="Thioredoxin" evidence="3">
    <location>
        <begin position="1"/>
        <end position="106"/>
    </location>
</feature>
<comment type="caution">
    <text evidence="4">The sequence shown here is derived from an EMBL/GenBank/DDBJ whole genome shotgun (WGS) entry which is preliminary data.</text>
</comment>
<sequence>MEELRTLSEYLKASNADGTVILEATATWCSQCKAIAPFVEKLIKQFPEAKFYKYDTDSAGDIAQELGVSQMPVFTIFNDGDLEDTVTGARGKALEDAIRAVYKGKVEEAAE</sequence>
<dbReference type="CDD" id="cd02947">
    <property type="entry name" value="TRX_family"/>
    <property type="match status" value="1"/>
</dbReference>
<dbReference type="AlphaFoldDB" id="A0AB34KDQ3"/>
<proteinExistence type="inferred from homology"/>
<evidence type="ECO:0000313" key="5">
    <source>
        <dbReference type="Proteomes" id="UP000803884"/>
    </source>
</evidence>
<evidence type="ECO:0000256" key="1">
    <source>
        <dbReference type="ARBA" id="ARBA00008987"/>
    </source>
</evidence>
<dbReference type="Pfam" id="PF00085">
    <property type="entry name" value="Thioredoxin"/>
    <property type="match status" value="1"/>
</dbReference>
<comment type="similarity">
    <text evidence="1">Belongs to the thioredoxin family.</text>
</comment>
<reference evidence="4 5" key="1">
    <citation type="journal article" date="2020" name="Microbiol. Resour. Announc.">
        <title>Draft Genome Sequence of a Cladosporium Species Isolated from the Mesophotic Ascidian Didemnum maculosum.</title>
        <authorList>
            <person name="Gioti A."/>
            <person name="Siaperas R."/>
            <person name="Nikolaivits E."/>
            <person name="Le Goff G."/>
            <person name="Ouazzani J."/>
            <person name="Kotoulas G."/>
            <person name="Topakas E."/>
        </authorList>
    </citation>
    <scope>NUCLEOTIDE SEQUENCE [LARGE SCALE GENOMIC DNA]</scope>
    <source>
        <strain evidence="4 5">TM138-S3</strain>
    </source>
</reference>
<dbReference type="InterPro" id="IPR036249">
    <property type="entry name" value="Thioredoxin-like_sf"/>
</dbReference>
<keyword evidence="2" id="KW-1015">Disulfide bond</keyword>
<dbReference type="EMBL" id="JAAQHG020000044">
    <property type="protein sequence ID" value="KAL1582778.1"/>
    <property type="molecule type" value="Genomic_DNA"/>
</dbReference>
<dbReference type="PROSITE" id="PS51352">
    <property type="entry name" value="THIOREDOXIN_2"/>
    <property type="match status" value="1"/>
</dbReference>
<dbReference type="PANTHER" id="PTHR46115">
    <property type="entry name" value="THIOREDOXIN-LIKE PROTEIN 1"/>
    <property type="match status" value="1"/>
</dbReference>
<keyword evidence="5" id="KW-1185">Reference proteome</keyword>
<organism evidence="4 5">
    <name type="scientific">Cladosporium halotolerans</name>
    <dbReference type="NCBI Taxonomy" id="1052096"/>
    <lineage>
        <taxon>Eukaryota</taxon>
        <taxon>Fungi</taxon>
        <taxon>Dikarya</taxon>
        <taxon>Ascomycota</taxon>
        <taxon>Pezizomycotina</taxon>
        <taxon>Dothideomycetes</taxon>
        <taxon>Dothideomycetidae</taxon>
        <taxon>Cladosporiales</taxon>
        <taxon>Cladosporiaceae</taxon>
        <taxon>Cladosporium</taxon>
    </lineage>
</organism>
<evidence type="ECO:0000313" key="4">
    <source>
        <dbReference type="EMBL" id="KAL1582778.1"/>
    </source>
</evidence>
<protein>
    <recommendedName>
        <fullName evidence="3">Thioredoxin domain-containing protein</fullName>
    </recommendedName>
</protein>
<accession>A0AB34KDQ3</accession>